<protein>
    <submittedName>
        <fullName evidence="1">Uncharacterized protein</fullName>
    </submittedName>
</protein>
<dbReference type="EMBL" id="KI392073">
    <property type="protein sequence ID" value="ERN19274.1"/>
    <property type="molecule type" value="Genomic_DNA"/>
</dbReference>
<dbReference type="Gramene" id="ERN19274">
    <property type="protein sequence ID" value="ERN19274"/>
    <property type="gene ID" value="AMTR_s00196p00023290"/>
</dbReference>
<keyword evidence="2" id="KW-1185">Reference proteome</keyword>
<name>U5D9U5_AMBTC</name>
<accession>U5D9U5</accession>
<dbReference type="HOGENOM" id="CLU_1095569_0_0_1"/>
<evidence type="ECO:0000313" key="2">
    <source>
        <dbReference type="Proteomes" id="UP000017836"/>
    </source>
</evidence>
<evidence type="ECO:0000313" key="1">
    <source>
        <dbReference type="EMBL" id="ERN19274.1"/>
    </source>
</evidence>
<proteinExistence type="predicted"/>
<gene>
    <name evidence="1" type="ORF">AMTR_s00196p00023290</name>
</gene>
<dbReference type="AlphaFoldDB" id="U5D9U5"/>
<dbReference type="Proteomes" id="UP000017836">
    <property type="component" value="Unassembled WGS sequence"/>
</dbReference>
<organism evidence="1 2">
    <name type="scientific">Amborella trichopoda</name>
    <dbReference type="NCBI Taxonomy" id="13333"/>
    <lineage>
        <taxon>Eukaryota</taxon>
        <taxon>Viridiplantae</taxon>
        <taxon>Streptophyta</taxon>
        <taxon>Embryophyta</taxon>
        <taxon>Tracheophyta</taxon>
        <taxon>Spermatophyta</taxon>
        <taxon>Magnoliopsida</taxon>
        <taxon>Amborellales</taxon>
        <taxon>Amborellaceae</taxon>
        <taxon>Amborella</taxon>
    </lineage>
</organism>
<reference evidence="2" key="1">
    <citation type="journal article" date="2013" name="Science">
        <title>The Amborella genome and the evolution of flowering plants.</title>
        <authorList>
            <consortium name="Amborella Genome Project"/>
        </authorList>
    </citation>
    <scope>NUCLEOTIDE SEQUENCE [LARGE SCALE GENOMIC DNA]</scope>
</reference>
<sequence length="254" mass="29041">MGSFGPTLEVCTELFSLSSQEDTVVQNSISIKCPTLYVNLWPLLQRQHSESCYEYQHALLVCGLSKGSPVGETKTSDDKRRRIKEFQVVYPFSLKIRSIFHSLSQAYQQSHFLLLAEACKNLEDGHRQYLGLSSYCYLQQPNWLTVSDFFQDAWTLYNIYPPQGSNFGGLFFCSSSFLNGPRSYNRTGSILHCQMYLETFLNIHYAKASWTTNDESPRSICDRAEFTSYLPYTSVALYLPLVTGLQSKERLLTS</sequence>